<dbReference type="SUPFAM" id="SSF47384">
    <property type="entry name" value="Homodimeric domain of signal transducing histidine kinase"/>
    <property type="match status" value="1"/>
</dbReference>
<keyword evidence="9" id="KW-0902">Two-component regulatory system</keyword>
<accession>A0A1X7H3Q3</accession>
<dbReference type="PROSITE" id="PS50885">
    <property type="entry name" value="HAMP"/>
    <property type="match status" value="1"/>
</dbReference>
<dbReference type="OrthoDB" id="9809567at2"/>
<evidence type="ECO:0000256" key="2">
    <source>
        <dbReference type="ARBA" id="ARBA00004141"/>
    </source>
</evidence>
<proteinExistence type="predicted"/>
<dbReference type="InterPro" id="IPR036890">
    <property type="entry name" value="HATPase_C_sf"/>
</dbReference>
<feature type="transmembrane region" description="Helical" evidence="11">
    <location>
        <begin position="12"/>
        <end position="36"/>
    </location>
</feature>
<dbReference type="AlphaFoldDB" id="A0A1X7H3Q3"/>
<dbReference type="InterPro" id="IPR036097">
    <property type="entry name" value="HisK_dim/P_sf"/>
</dbReference>
<dbReference type="InterPro" id="IPR050428">
    <property type="entry name" value="TCS_sensor_his_kinase"/>
</dbReference>
<dbReference type="SUPFAM" id="SSF55874">
    <property type="entry name" value="ATPase domain of HSP90 chaperone/DNA topoisomerase II/histidine kinase"/>
    <property type="match status" value="1"/>
</dbReference>
<dbReference type="EMBL" id="FXAH01000021">
    <property type="protein sequence ID" value="SMF79259.1"/>
    <property type="molecule type" value="Genomic_DNA"/>
</dbReference>
<sequence>MTTAWVRRLSVRLWLTSVAAFSVTLCLLAAGSIYVLDQYPEQTLGRKEQSKKIRQIEEAMALDSNGCIVSLAAEQFKWFYDVLRTEAMYRVLDESGEVIHASDNALGGGAWLTGAPSAVAGTQQAATLDGRPFEVVTHRLAPGACQYYVQVAFSRLIVRATVRSKISQIPVTVGAAVFTAIVVFGLTLTVTLKRQLRPLRQASAEASNLTTRNLSARISMRDVPTELEPLIQSFNEALGRLEHGFVVQQQFLASAAHELQTPLTLLRGQLELHPRLADNEQVFRDIDLMARQVRQLLHLAEVSEAQNFAYAEIDPADSAREVVRYMASKANEKRVTLDIDVRARASTVEADASALFILLKNLVENAIHASPSHGIVLLAVSASSIHVIDEGPGIPDEHLPLLFARFWRAPGTEYDGAGLGLAICKEIATAHGWHLSVSRLKPGTDFAVHFSPAQERRPERDAPLAANM</sequence>
<evidence type="ECO:0000256" key="4">
    <source>
        <dbReference type="ARBA" id="ARBA00022553"/>
    </source>
</evidence>
<dbReference type="Pfam" id="PF00512">
    <property type="entry name" value="HisKA"/>
    <property type="match status" value="1"/>
</dbReference>
<evidence type="ECO:0000256" key="5">
    <source>
        <dbReference type="ARBA" id="ARBA00022679"/>
    </source>
</evidence>
<dbReference type="PRINTS" id="PR00344">
    <property type="entry name" value="BCTRLSENSOR"/>
</dbReference>
<evidence type="ECO:0000256" key="3">
    <source>
        <dbReference type="ARBA" id="ARBA00012438"/>
    </source>
</evidence>
<evidence type="ECO:0000256" key="7">
    <source>
        <dbReference type="ARBA" id="ARBA00022777"/>
    </source>
</evidence>
<evidence type="ECO:0000256" key="8">
    <source>
        <dbReference type="ARBA" id="ARBA00022989"/>
    </source>
</evidence>
<dbReference type="PROSITE" id="PS50109">
    <property type="entry name" value="HIS_KIN"/>
    <property type="match status" value="1"/>
</dbReference>
<dbReference type="InterPro" id="IPR003660">
    <property type="entry name" value="HAMP_dom"/>
</dbReference>
<feature type="domain" description="HAMP" evidence="13">
    <location>
        <begin position="193"/>
        <end position="246"/>
    </location>
</feature>
<dbReference type="InterPro" id="IPR004358">
    <property type="entry name" value="Sig_transdc_His_kin-like_C"/>
</dbReference>
<evidence type="ECO:0000259" key="12">
    <source>
        <dbReference type="PROSITE" id="PS50109"/>
    </source>
</evidence>
<evidence type="ECO:0000256" key="6">
    <source>
        <dbReference type="ARBA" id="ARBA00022692"/>
    </source>
</evidence>
<comment type="subcellular location">
    <subcellularLocation>
        <location evidence="2">Membrane</location>
        <topology evidence="2">Multi-pass membrane protein</topology>
    </subcellularLocation>
</comment>
<evidence type="ECO:0000313" key="15">
    <source>
        <dbReference type="Proteomes" id="UP000192911"/>
    </source>
</evidence>
<dbReference type="Gene3D" id="6.10.340.10">
    <property type="match status" value="1"/>
</dbReference>
<dbReference type="PANTHER" id="PTHR45436:SF15">
    <property type="entry name" value="SENSOR HISTIDINE KINASE CUSS"/>
    <property type="match status" value="1"/>
</dbReference>
<dbReference type="STRING" id="28094.SAMN06295900_1213"/>
<name>A0A1X7H3Q3_TRICW</name>
<evidence type="ECO:0000256" key="9">
    <source>
        <dbReference type="ARBA" id="ARBA00023012"/>
    </source>
</evidence>
<evidence type="ECO:0000256" key="11">
    <source>
        <dbReference type="SAM" id="Phobius"/>
    </source>
</evidence>
<evidence type="ECO:0000313" key="14">
    <source>
        <dbReference type="EMBL" id="SMF79259.1"/>
    </source>
</evidence>
<protein>
    <recommendedName>
        <fullName evidence="3">histidine kinase</fullName>
        <ecNumber evidence="3">2.7.13.3</ecNumber>
    </recommendedName>
</protein>
<keyword evidence="15" id="KW-1185">Reference proteome</keyword>
<gene>
    <name evidence="14" type="ORF">SAMN06295900_1213</name>
</gene>
<dbReference type="GeneID" id="95548192"/>
<dbReference type="Proteomes" id="UP000192911">
    <property type="component" value="Unassembled WGS sequence"/>
</dbReference>
<dbReference type="EC" id="2.7.13.3" evidence="3"/>
<evidence type="ECO:0000259" key="13">
    <source>
        <dbReference type="PROSITE" id="PS50885"/>
    </source>
</evidence>
<dbReference type="Gene3D" id="3.30.565.10">
    <property type="entry name" value="Histidine kinase-like ATPase, C-terminal domain"/>
    <property type="match status" value="1"/>
</dbReference>
<keyword evidence="10 11" id="KW-0472">Membrane</keyword>
<keyword evidence="6 11" id="KW-0812">Transmembrane</keyword>
<dbReference type="Gene3D" id="1.10.287.130">
    <property type="match status" value="1"/>
</dbReference>
<dbReference type="RefSeq" id="WP_085230416.1">
    <property type="nucleotide sequence ID" value="NZ_BSQD01000019.1"/>
</dbReference>
<feature type="domain" description="Histidine kinase" evidence="12">
    <location>
        <begin position="254"/>
        <end position="454"/>
    </location>
</feature>
<dbReference type="InterPro" id="IPR005467">
    <property type="entry name" value="His_kinase_dom"/>
</dbReference>
<dbReference type="SMART" id="SM00387">
    <property type="entry name" value="HATPase_c"/>
    <property type="match status" value="1"/>
</dbReference>
<keyword evidence="5" id="KW-0808">Transferase</keyword>
<feature type="transmembrane region" description="Helical" evidence="11">
    <location>
        <begin position="169"/>
        <end position="192"/>
    </location>
</feature>
<dbReference type="CDD" id="cd00082">
    <property type="entry name" value="HisKA"/>
    <property type="match status" value="1"/>
</dbReference>
<dbReference type="GO" id="GO:0000155">
    <property type="term" value="F:phosphorelay sensor kinase activity"/>
    <property type="evidence" value="ECO:0007669"/>
    <property type="project" value="InterPro"/>
</dbReference>
<organism evidence="14 15">
    <name type="scientific">Trinickia caryophylli</name>
    <name type="common">Paraburkholderia caryophylli</name>
    <dbReference type="NCBI Taxonomy" id="28094"/>
    <lineage>
        <taxon>Bacteria</taxon>
        <taxon>Pseudomonadati</taxon>
        <taxon>Pseudomonadota</taxon>
        <taxon>Betaproteobacteria</taxon>
        <taxon>Burkholderiales</taxon>
        <taxon>Burkholderiaceae</taxon>
        <taxon>Trinickia</taxon>
    </lineage>
</organism>
<dbReference type="InterPro" id="IPR003661">
    <property type="entry name" value="HisK_dim/P_dom"/>
</dbReference>
<dbReference type="SMART" id="SM00388">
    <property type="entry name" value="HisKA"/>
    <property type="match status" value="1"/>
</dbReference>
<dbReference type="InterPro" id="IPR003594">
    <property type="entry name" value="HATPase_dom"/>
</dbReference>
<dbReference type="SMART" id="SM00304">
    <property type="entry name" value="HAMP"/>
    <property type="match status" value="1"/>
</dbReference>
<keyword evidence="7 14" id="KW-0418">Kinase</keyword>
<reference evidence="15" key="1">
    <citation type="submission" date="2017-04" db="EMBL/GenBank/DDBJ databases">
        <authorList>
            <person name="Varghese N."/>
            <person name="Submissions S."/>
        </authorList>
    </citation>
    <scope>NUCLEOTIDE SEQUENCE [LARGE SCALE GENOMIC DNA]</scope>
    <source>
        <strain evidence="15">Ballard 720</strain>
    </source>
</reference>
<dbReference type="PANTHER" id="PTHR45436">
    <property type="entry name" value="SENSOR HISTIDINE KINASE YKOH"/>
    <property type="match status" value="1"/>
</dbReference>
<dbReference type="Pfam" id="PF00672">
    <property type="entry name" value="HAMP"/>
    <property type="match status" value="1"/>
</dbReference>
<keyword evidence="8 11" id="KW-1133">Transmembrane helix</keyword>
<evidence type="ECO:0000256" key="10">
    <source>
        <dbReference type="ARBA" id="ARBA00023136"/>
    </source>
</evidence>
<dbReference type="Pfam" id="PF02518">
    <property type="entry name" value="HATPase_c"/>
    <property type="match status" value="1"/>
</dbReference>
<evidence type="ECO:0000256" key="1">
    <source>
        <dbReference type="ARBA" id="ARBA00000085"/>
    </source>
</evidence>
<keyword evidence="4" id="KW-0597">Phosphoprotein</keyword>
<dbReference type="GO" id="GO:0005886">
    <property type="term" value="C:plasma membrane"/>
    <property type="evidence" value="ECO:0007669"/>
    <property type="project" value="TreeGrafter"/>
</dbReference>
<comment type="catalytic activity">
    <reaction evidence="1">
        <text>ATP + protein L-histidine = ADP + protein N-phospho-L-histidine.</text>
        <dbReference type="EC" id="2.7.13.3"/>
    </reaction>
</comment>